<dbReference type="GO" id="GO:0043565">
    <property type="term" value="F:sequence-specific DNA binding"/>
    <property type="evidence" value="ECO:0007669"/>
    <property type="project" value="InterPro"/>
</dbReference>
<dbReference type="InterPro" id="IPR013368">
    <property type="entry name" value="YecD_YerC"/>
</dbReference>
<dbReference type="Pfam" id="PF01371">
    <property type="entry name" value="Trp_repressor"/>
    <property type="match status" value="1"/>
</dbReference>
<dbReference type="PANTHER" id="PTHR40080:SF1">
    <property type="entry name" value="TRPR-LIKE PROTEIN YERC_YECD"/>
    <property type="match status" value="1"/>
</dbReference>
<dbReference type="InterPro" id="IPR038116">
    <property type="entry name" value="TrpR-like_sf"/>
</dbReference>
<sequence length="98" mass="11096">MYHSKMESPMVDRLFEALLTLKDLEDYYRFFDDVATVGEIQALAQRLQVAELLDKGERYTAIAERTGASTATISRVNKCLLYGADGYKAAIARLKKQE</sequence>
<reference evidence="1" key="1">
    <citation type="submission" date="2019-08" db="EMBL/GenBank/DDBJ databases">
        <authorList>
            <person name="Kucharzyk K."/>
            <person name="Murdoch R.W."/>
            <person name="Higgins S."/>
            <person name="Loffler F."/>
        </authorList>
    </citation>
    <scope>NUCLEOTIDE SEQUENCE</scope>
</reference>
<dbReference type="PANTHER" id="PTHR40080">
    <property type="entry name" value="LMO1763 PROTEIN"/>
    <property type="match status" value="1"/>
</dbReference>
<organism evidence="1">
    <name type="scientific">bioreactor metagenome</name>
    <dbReference type="NCBI Taxonomy" id="1076179"/>
    <lineage>
        <taxon>unclassified sequences</taxon>
        <taxon>metagenomes</taxon>
        <taxon>ecological metagenomes</taxon>
    </lineage>
</organism>
<proteinExistence type="predicted"/>
<name>A0A645HGF9_9ZZZZ</name>
<dbReference type="InterPro" id="IPR000831">
    <property type="entry name" value="Trp_repress"/>
</dbReference>
<dbReference type="EMBL" id="VSSQ01091801">
    <property type="protein sequence ID" value="MPN37259.1"/>
    <property type="molecule type" value="Genomic_DNA"/>
</dbReference>
<dbReference type="AlphaFoldDB" id="A0A645HGF9"/>
<dbReference type="GO" id="GO:0003700">
    <property type="term" value="F:DNA-binding transcription factor activity"/>
    <property type="evidence" value="ECO:0007669"/>
    <property type="project" value="InterPro"/>
</dbReference>
<dbReference type="Gene3D" id="1.10.1270.10">
    <property type="entry name" value="TrpR-like"/>
    <property type="match status" value="1"/>
</dbReference>
<dbReference type="PIRSF" id="PIRSF012508">
    <property type="entry name" value="YerC"/>
    <property type="match status" value="1"/>
</dbReference>
<dbReference type="SUPFAM" id="SSF48295">
    <property type="entry name" value="TrpR-like"/>
    <property type="match status" value="1"/>
</dbReference>
<protein>
    <recommendedName>
        <fullName evidence="2">Trp operon repressor</fullName>
    </recommendedName>
</protein>
<comment type="caution">
    <text evidence="1">The sequence shown here is derived from an EMBL/GenBank/DDBJ whole genome shotgun (WGS) entry which is preliminary data.</text>
</comment>
<evidence type="ECO:0008006" key="2">
    <source>
        <dbReference type="Google" id="ProtNLM"/>
    </source>
</evidence>
<accession>A0A645HGF9</accession>
<dbReference type="InterPro" id="IPR010921">
    <property type="entry name" value="Trp_repressor/repl_initiator"/>
</dbReference>
<evidence type="ECO:0000313" key="1">
    <source>
        <dbReference type="EMBL" id="MPN37259.1"/>
    </source>
</evidence>
<dbReference type="NCBIfam" id="TIGR02531">
    <property type="entry name" value="yecD_yerC"/>
    <property type="match status" value="1"/>
</dbReference>
<gene>
    <name evidence="1" type="ORF">SDC9_184775</name>
</gene>